<dbReference type="Proteomes" id="UP001163603">
    <property type="component" value="Chromosome 3"/>
</dbReference>
<keyword evidence="2" id="KW-1185">Reference proteome</keyword>
<proteinExistence type="predicted"/>
<evidence type="ECO:0000313" key="1">
    <source>
        <dbReference type="EMBL" id="KAJ0045181.1"/>
    </source>
</evidence>
<dbReference type="EMBL" id="CM047738">
    <property type="protein sequence ID" value="KAJ0045181.1"/>
    <property type="molecule type" value="Genomic_DNA"/>
</dbReference>
<protein>
    <submittedName>
        <fullName evidence="1">Uncharacterized protein</fullName>
    </submittedName>
</protein>
<comment type="caution">
    <text evidence="1">The sequence shown here is derived from an EMBL/GenBank/DDBJ whole genome shotgun (WGS) entry which is preliminary data.</text>
</comment>
<organism evidence="1 2">
    <name type="scientific">Pistacia integerrima</name>
    <dbReference type="NCBI Taxonomy" id="434235"/>
    <lineage>
        <taxon>Eukaryota</taxon>
        <taxon>Viridiplantae</taxon>
        <taxon>Streptophyta</taxon>
        <taxon>Embryophyta</taxon>
        <taxon>Tracheophyta</taxon>
        <taxon>Spermatophyta</taxon>
        <taxon>Magnoliopsida</taxon>
        <taxon>eudicotyledons</taxon>
        <taxon>Gunneridae</taxon>
        <taxon>Pentapetalae</taxon>
        <taxon>rosids</taxon>
        <taxon>malvids</taxon>
        <taxon>Sapindales</taxon>
        <taxon>Anacardiaceae</taxon>
        <taxon>Pistacia</taxon>
    </lineage>
</organism>
<accession>A0ACC0Z1N7</accession>
<gene>
    <name evidence="1" type="ORF">Pint_05505</name>
</gene>
<reference evidence="2" key="1">
    <citation type="journal article" date="2023" name="G3 (Bethesda)">
        <title>Genome assembly and association tests identify interacting loci associated with vigor, precocity, and sex in interspecific pistachio rootstocks.</title>
        <authorList>
            <person name="Palmer W."/>
            <person name="Jacygrad E."/>
            <person name="Sagayaradj S."/>
            <person name="Cavanaugh K."/>
            <person name="Han R."/>
            <person name="Bertier L."/>
            <person name="Beede B."/>
            <person name="Kafkas S."/>
            <person name="Golino D."/>
            <person name="Preece J."/>
            <person name="Michelmore R."/>
        </authorList>
    </citation>
    <scope>NUCLEOTIDE SEQUENCE [LARGE SCALE GENOMIC DNA]</scope>
</reference>
<sequence length="750" mass="83405">MEHHRSLPLIFLIFISLLSLLGSAQAYKNYTVGDSLGWYDNTEKSNVNYQKWADAKNFSLGDFLIFNTDTNHSVVQTYNFTTYKLCDYDDALDSDTKIWSAADPSNTATVAVTVPVPLLKEGTTYFFSSDYDGDQCNNGQHFKIYVSHGKGLPDSLKSPSEQAPAPNSRDYNNDESAPDIVVPSNFNNPQGGDHKNDDDDDVKKASGSASLYALEILSHVNKRVKHQPEIRLPLAELWEMYTEPNAAPMVKNFCIVYIEMAFERAHLKEKEDMAPELVRSISKLPQQHQDIILRIAVRVIGECHASGIDDEVAAKYRLISGFQDREQFIEFCLHSVLYQMPSQGGGSPPGLSVAQANRVTGKHPLKKDVILTIKLGILNVIEAMEMEPELVYPLYLSASVDCQEPVVRRGEELLKKKAFAANLDDQKLINKLFLLFNGTVGAQNIAPEFKVSPGNAALKAKLTSIFCRSITAANSFPATLQCIFGCMYGSGTTLRLKQLGMEFTVWVFKHDCSTPNQSLLEGYIRCHWLSIQANLDQIKLMGPVILNGILKFLDGYSYSESDAIARETKSFSFQAIGLLAQRLPQLFRDKIEMAVRLFDALKVESLYLRLVIQEATSALAIAYKVILPHSLSKSLCESLCPYPNEGAPPIVLTNLEKLLLNNFQVEQSEVRFCAVRWATSLFDLQHCPSRFVCMLGVADSKLDISKKAVVLLWKAEGWPFALISCGAFPVEVGPGKVLGPISIKSILNII</sequence>
<evidence type="ECO:0000313" key="2">
    <source>
        <dbReference type="Proteomes" id="UP001163603"/>
    </source>
</evidence>
<name>A0ACC0Z1N7_9ROSI</name>